<proteinExistence type="predicted"/>
<dbReference type="EMBL" id="JBHSZI010000003">
    <property type="protein sequence ID" value="MFC7059852.1"/>
    <property type="molecule type" value="Genomic_DNA"/>
</dbReference>
<reference evidence="2" key="3">
    <citation type="submission" date="2024-09" db="EMBL/GenBank/DDBJ databases">
        <authorList>
            <person name="Sun Q."/>
        </authorList>
    </citation>
    <scope>NUCLEOTIDE SEQUENCE</scope>
    <source>
        <strain evidence="2">CGMCC 1.12553</strain>
    </source>
</reference>
<evidence type="ECO:0000313" key="3">
    <source>
        <dbReference type="Proteomes" id="UP001596445"/>
    </source>
</evidence>
<accession>A0ABD5W798</accession>
<dbReference type="RefSeq" id="WP_382187168.1">
    <property type="nucleotide sequence ID" value="NZ_JBHSZI010000003.1"/>
</dbReference>
<dbReference type="EMBL" id="JBHSZI010000003">
    <property type="protein sequence ID" value="MFC7059824.1"/>
    <property type="molecule type" value="Genomic_DNA"/>
</dbReference>
<evidence type="ECO:0000313" key="2">
    <source>
        <dbReference type="EMBL" id="MFC7059852.1"/>
    </source>
</evidence>
<comment type="caution">
    <text evidence="2">The sequence shown here is derived from an EMBL/GenBank/DDBJ whole genome shotgun (WGS) entry which is preliminary data.</text>
</comment>
<protein>
    <submittedName>
        <fullName evidence="2">Uncharacterized protein</fullName>
    </submittedName>
</protein>
<reference evidence="2" key="1">
    <citation type="journal article" date="2014" name="Int. J. Syst. Evol. Microbiol.">
        <title>Complete genome sequence of Corynebacterium casei LMG S-19264T (=DSM 44701T), isolated from a smear-ripened cheese.</title>
        <authorList>
            <consortium name="US DOE Joint Genome Institute (JGI-PGF)"/>
            <person name="Walter F."/>
            <person name="Albersmeier A."/>
            <person name="Kalinowski J."/>
            <person name="Ruckert C."/>
        </authorList>
    </citation>
    <scope>NUCLEOTIDE SEQUENCE [LARGE SCALE GENOMIC DNA]</scope>
    <source>
        <strain evidence="2">CGMCC 1.12553</strain>
    </source>
</reference>
<dbReference type="Proteomes" id="UP001596445">
    <property type="component" value="Unassembled WGS sequence"/>
</dbReference>
<keyword evidence="3" id="KW-1185">Reference proteome</keyword>
<reference evidence="3" key="2">
    <citation type="journal article" date="2019" name="Int. J. Syst. Evol. Microbiol.">
        <title>The Global Catalogue of Microorganisms (GCM) 10K type strain sequencing project: providing services to taxonomists for standard genome sequencing and annotation.</title>
        <authorList>
            <consortium name="The Broad Institute Genomics Platform"/>
            <consortium name="The Broad Institute Genome Sequencing Center for Infectious Disease"/>
            <person name="Wu L."/>
            <person name="Ma J."/>
        </authorList>
    </citation>
    <scope>NUCLEOTIDE SEQUENCE [LARGE SCALE GENOMIC DNA]</scope>
    <source>
        <strain evidence="3">JCM 30072</strain>
    </source>
</reference>
<evidence type="ECO:0000313" key="1">
    <source>
        <dbReference type="EMBL" id="MFC7059824.1"/>
    </source>
</evidence>
<name>A0ABD5W798_9EURY</name>
<gene>
    <name evidence="1" type="ORF">ACFQQG_18525</name>
    <name evidence="2" type="ORF">ACFQQG_18665</name>
</gene>
<organism evidence="2 3">
    <name type="scientific">Halovenus salina</name>
    <dbReference type="NCBI Taxonomy" id="1510225"/>
    <lineage>
        <taxon>Archaea</taxon>
        <taxon>Methanobacteriati</taxon>
        <taxon>Methanobacteriota</taxon>
        <taxon>Stenosarchaea group</taxon>
        <taxon>Halobacteria</taxon>
        <taxon>Halobacteriales</taxon>
        <taxon>Haloarculaceae</taxon>
        <taxon>Halovenus</taxon>
    </lineage>
</organism>
<sequence>MASVSRRRKRTCTDDVIWEYSLPTPVKDDLPDYVTPLGEMKQPVETTPLYRLQTRELVLLATVGEQRVRLRVKTTADPDEVQARFERCLDAYLADRD</sequence>
<dbReference type="AlphaFoldDB" id="A0ABD5W798"/>